<dbReference type="Proteomes" id="UP000046155">
    <property type="component" value="Unassembled WGS sequence"/>
</dbReference>
<accession>A0A0B7MDV9</accession>
<dbReference type="Pfam" id="PF00005">
    <property type="entry name" value="ABC_tran"/>
    <property type="match status" value="1"/>
</dbReference>
<dbReference type="GO" id="GO:0005524">
    <property type="term" value="F:ATP binding"/>
    <property type="evidence" value="ECO:0007669"/>
    <property type="project" value="InterPro"/>
</dbReference>
<dbReference type="AlphaFoldDB" id="A0A0B7MDV9"/>
<proteinExistence type="predicted"/>
<keyword evidence="1" id="KW-0813">Transport</keyword>
<dbReference type="InterPro" id="IPR003439">
    <property type="entry name" value="ABC_transporter-like_ATP-bd"/>
</dbReference>
<feature type="domain" description="ABC transporter" evidence="3">
    <location>
        <begin position="1"/>
        <end position="29"/>
    </location>
</feature>
<dbReference type="SUPFAM" id="SSF52540">
    <property type="entry name" value="P-loop containing nucleoside triphosphate hydrolases"/>
    <property type="match status" value="1"/>
</dbReference>
<dbReference type="GO" id="GO:0016887">
    <property type="term" value="F:ATP hydrolysis activity"/>
    <property type="evidence" value="ECO:0007669"/>
    <property type="project" value="InterPro"/>
</dbReference>
<organism evidence="4 5">
    <name type="scientific">Syntrophaceticus schinkii</name>
    <dbReference type="NCBI Taxonomy" id="499207"/>
    <lineage>
        <taxon>Bacteria</taxon>
        <taxon>Bacillati</taxon>
        <taxon>Bacillota</taxon>
        <taxon>Clostridia</taxon>
        <taxon>Thermoanaerobacterales</taxon>
        <taxon>Thermoanaerobacterales Family III. Incertae Sedis</taxon>
        <taxon>Syntrophaceticus</taxon>
    </lineage>
</organism>
<dbReference type="OrthoDB" id="9799337at2"/>
<protein>
    <submittedName>
        <fullName evidence="4">ABC transporter related protein</fullName>
    </submittedName>
</protein>
<name>A0A0B7MDV9_9FIRM</name>
<evidence type="ECO:0000256" key="2">
    <source>
        <dbReference type="ARBA" id="ARBA00022967"/>
    </source>
</evidence>
<evidence type="ECO:0000313" key="5">
    <source>
        <dbReference type="Proteomes" id="UP000046155"/>
    </source>
</evidence>
<gene>
    <name evidence="4" type="ORF">SSCH_250022</name>
</gene>
<keyword evidence="2" id="KW-1278">Translocase</keyword>
<dbReference type="PANTHER" id="PTHR42794:SF1">
    <property type="entry name" value="HEMIN IMPORT ATP-BINDING PROTEIN HMUV"/>
    <property type="match status" value="1"/>
</dbReference>
<keyword evidence="5" id="KW-1185">Reference proteome</keyword>
<dbReference type="PANTHER" id="PTHR42794">
    <property type="entry name" value="HEMIN IMPORT ATP-BINDING PROTEIN HMUV"/>
    <property type="match status" value="1"/>
</dbReference>
<dbReference type="EMBL" id="CDRZ01000168">
    <property type="protein sequence ID" value="CEO88744.1"/>
    <property type="molecule type" value="Genomic_DNA"/>
</dbReference>
<dbReference type="InterPro" id="IPR027417">
    <property type="entry name" value="P-loop_NTPase"/>
</dbReference>
<sequence length="144" mass="15781">MSGGEKQRVLIARALAQEPEVLLLDEPTSNLDIKHQLEVLGLMQKFAHDGGMTVIMVLHDLNLASRFSDKLVLINEGKVFASGPPAAVLNPANIRAVYDVEADVDQNGLGIQVLPLRSINEDEEDITSLFGELPVEERQSRAVR</sequence>
<evidence type="ECO:0000256" key="1">
    <source>
        <dbReference type="ARBA" id="ARBA00022448"/>
    </source>
</evidence>
<evidence type="ECO:0000259" key="3">
    <source>
        <dbReference type="Pfam" id="PF00005"/>
    </source>
</evidence>
<evidence type="ECO:0000313" key="4">
    <source>
        <dbReference type="EMBL" id="CEO88744.1"/>
    </source>
</evidence>
<dbReference type="Gene3D" id="3.40.50.300">
    <property type="entry name" value="P-loop containing nucleotide triphosphate hydrolases"/>
    <property type="match status" value="1"/>
</dbReference>
<reference evidence="5" key="1">
    <citation type="submission" date="2015-01" db="EMBL/GenBank/DDBJ databases">
        <authorList>
            <person name="Manzoor Shahid"/>
            <person name="Zubair Saima"/>
        </authorList>
    </citation>
    <scope>NUCLEOTIDE SEQUENCE [LARGE SCALE GENOMIC DNA]</scope>
    <source>
        <strain evidence="5">Sp3</strain>
    </source>
</reference>